<dbReference type="EMBL" id="FNGO01000001">
    <property type="protein sequence ID" value="SDL10931.1"/>
    <property type="molecule type" value="Genomic_DNA"/>
</dbReference>
<keyword evidence="3" id="KW-1185">Reference proteome</keyword>
<evidence type="ECO:0000313" key="2">
    <source>
        <dbReference type="EMBL" id="SDL10931.1"/>
    </source>
</evidence>
<proteinExistence type="predicted"/>
<keyword evidence="1" id="KW-0812">Transmembrane</keyword>
<gene>
    <name evidence="2" type="ORF">SAMN04488692_101181</name>
</gene>
<dbReference type="RefSeq" id="WP_089757746.1">
    <property type="nucleotide sequence ID" value="NZ_FNGO01000001.1"/>
</dbReference>
<evidence type="ECO:0000313" key="3">
    <source>
        <dbReference type="Proteomes" id="UP000199476"/>
    </source>
</evidence>
<feature type="transmembrane region" description="Helical" evidence="1">
    <location>
        <begin position="6"/>
        <end position="22"/>
    </location>
</feature>
<accession>A0A1G9HD32</accession>
<dbReference type="Proteomes" id="UP000199476">
    <property type="component" value="Unassembled WGS sequence"/>
</dbReference>
<keyword evidence="1" id="KW-0472">Membrane</keyword>
<keyword evidence="1" id="KW-1133">Transmembrane helix</keyword>
<evidence type="ECO:0000256" key="1">
    <source>
        <dbReference type="SAM" id="Phobius"/>
    </source>
</evidence>
<name>A0A1G9HD32_9FIRM</name>
<protein>
    <submittedName>
        <fullName evidence="2">Uncharacterized protein</fullName>
    </submittedName>
</protein>
<dbReference type="STRING" id="321763.SAMN04488692_101181"/>
<reference evidence="2 3" key="1">
    <citation type="submission" date="2016-10" db="EMBL/GenBank/DDBJ databases">
        <authorList>
            <person name="de Groot N.N."/>
        </authorList>
    </citation>
    <scope>NUCLEOTIDE SEQUENCE [LARGE SCALE GENOMIC DNA]</scope>
    <source>
        <strain evidence="2 3">SLAS-1</strain>
    </source>
</reference>
<organism evidence="2 3">
    <name type="scientific">Halarsenatibacter silvermanii</name>
    <dbReference type="NCBI Taxonomy" id="321763"/>
    <lineage>
        <taxon>Bacteria</taxon>
        <taxon>Bacillati</taxon>
        <taxon>Bacillota</taxon>
        <taxon>Clostridia</taxon>
        <taxon>Halanaerobiales</taxon>
        <taxon>Halarsenatibacteraceae</taxon>
        <taxon>Halarsenatibacter</taxon>
    </lineage>
</organism>
<dbReference type="AlphaFoldDB" id="A0A1G9HD32"/>
<sequence length="92" mass="10210">MVGVSGLLVIGLIFYLILRFGFDEDFGYSFLSDEDGQESSPHPLGDKFSGSLSDDELMKLARKQLENGDITESELESFVNELEESHNCGKES</sequence>